<keyword evidence="12" id="KW-0408">Iron</keyword>
<comment type="similarity">
    <text evidence="3">Belongs to the flavoprotein pyridine nucleotide cytochrome reductase family.</text>
</comment>
<comment type="subcellular location">
    <subcellularLocation>
        <location evidence="2">Mitochondrion outer membrane</location>
        <topology evidence="2">Single-pass membrane protein</topology>
    </subcellularLocation>
</comment>
<dbReference type="PRINTS" id="PR00363">
    <property type="entry name" value="CYTOCHROMEB5"/>
</dbReference>
<dbReference type="Pfam" id="PF00175">
    <property type="entry name" value="NAD_binding_1"/>
    <property type="match status" value="1"/>
</dbReference>
<keyword evidence="11" id="KW-0560">Oxidoreductase</keyword>
<evidence type="ECO:0000256" key="16">
    <source>
        <dbReference type="PIRSR" id="PIRSR601834-1"/>
    </source>
</evidence>
<evidence type="ECO:0000256" key="2">
    <source>
        <dbReference type="ARBA" id="ARBA00004572"/>
    </source>
</evidence>
<keyword evidence="20" id="KW-1185">Reference proteome</keyword>
<dbReference type="GO" id="GO:0005741">
    <property type="term" value="C:mitochondrial outer membrane"/>
    <property type="evidence" value="ECO:0007669"/>
    <property type="project" value="UniProtKB-SubCell"/>
</dbReference>
<evidence type="ECO:0000256" key="15">
    <source>
        <dbReference type="ARBA" id="ARBA00023136"/>
    </source>
</evidence>
<proteinExistence type="inferred from homology"/>
<dbReference type="Gene3D" id="3.40.50.80">
    <property type="entry name" value="Nucleotide-binding domain of ferredoxin-NADP reductase (FNR) module"/>
    <property type="match status" value="1"/>
</dbReference>
<dbReference type="GeneID" id="4585407"/>
<feature type="binding site" evidence="16">
    <location>
        <position position="307"/>
    </location>
    <ligand>
        <name>FAD</name>
        <dbReference type="ChEBI" id="CHEBI:57692"/>
    </ligand>
</feature>
<dbReference type="STRING" id="331117.A1DKM3"/>
<dbReference type="VEuPathDB" id="FungiDB:NFIA_006260"/>
<evidence type="ECO:0000259" key="17">
    <source>
        <dbReference type="PROSITE" id="PS50255"/>
    </source>
</evidence>
<dbReference type="OrthoDB" id="432685at2759"/>
<dbReference type="PANTHER" id="PTHR19370:SF178">
    <property type="entry name" value="CYTOCHROME-B5 REDUCTASE"/>
    <property type="match status" value="1"/>
</dbReference>
<keyword evidence="15" id="KW-0472">Membrane</keyword>
<dbReference type="GO" id="GO:0005783">
    <property type="term" value="C:endoplasmic reticulum"/>
    <property type="evidence" value="ECO:0007669"/>
    <property type="project" value="TreeGrafter"/>
</dbReference>
<organism evidence="19 20">
    <name type="scientific">Neosartorya fischeri (strain ATCC 1020 / DSM 3700 / CBS 544.65 / FGSC A1164 / JCM 1740 / NRRL 181 / WB 181)</name>
    <name type="common">Aspergillus fischerianus</name>
    <dbReference type="NCBI Taxonomy" id="331117"/>
    <lineage>
        <taxon>Eukaryota</taxon>
        <taxon>Fungi</taxon>
        <taxon>Dikarya</taxon>
        <taxon>Ascomycota</taxon>
        <taxon>Pezizomycotina</taxon>
        <taxon>Eurotiomycetes</taxon>
        <taxon>Eurotiomycetidae</taxon>
        <taxon>Eurotiales</taxon>
        <taxon>Aspergillaceae</taxon>
        <taxon>Aspergillus</taxon>
        <taxon>Aspergillus subgen. Fumigati</taxon>
    </lineage>
</organism>
<dbReference type="GO" id="GO:0016491">
    <property type="term" value="F:oxidoreductase activity"/>
    <property type="evidence" value="ECO:0007669"/>
    <property type="project" value="UniProtKB-KW"/>
</dbReference>
<comment type="cofactor">
    <cofactor evidence="1 16">
        <name>FAD</name>
        <dbReference type="ChEBI" id="CHEBI:57692"/>
    </cofactor>
</comment>
<evidence type="ECO:0000256" key="7">
    <source>
        <dbReference type="ARBA" id="ARBA00022723"/>
    </source>
</evidence>
<dbReference type="AlphaFoldDB" id="A1DKM3"/>
<dbReference type="SUPFAM" id="SSF63380">
    <property type="entry name" value="Riboflavin synthase domain-like"/>
    <property type="match status" value="1"/>
</dbReference>
<evidence type="ECO:0000256" key="10">
    <source>
        <dbReference type="ARBA" id="ARBA00022989"/>
    </source>
</evidence>
<keyword evidence="10" id="KW-1133">Transmembrane helix</keyword>
<evidence type="ECO:0000256" key="11">
    <source>
        <dbReference type="ARBA" id="ARBA00023002"/>
    </source>
</evidence>
<keyword evidence="4" id="KW-0349">Heme</keyword>
<dbReference type="GO" id="GO:0046872">
    <property type="term" value="F:metal ion binding"/>
    <property type="evidence" value="ECO:0007669"/>
    <property type="project" value="UniProtKB-KW"/>
</dbReference>
<sequence>MVYKIRELPASPNQHYLPMVVSAMADASGAQKSPAVDLPEYTLKEVALHNRKDDNWIVIHGQVYDVTKYQKDHPGGADVLVEVAGSDATEAFEDIGHSEDSREILQEFLIGTLQGAKEYVAPKKVRIIAQSSVETPASSSATRYVGAVTSLLGAVASLIYVYRRGSLYAFDTTGSLYRYLSQRLSGLRLPQGGFANGFLAATLICAAAGGVIARKAAKFTKIESGFLQYLPHIKARKVPKVDPHLLKGFLDSKEFQRLPLIQKDQLSSNVYRFVFGLPDSNGVIGLPIGQHVAIRAVIDGATVSRSYTPVSNNLDRGRLELVVKCYPDGMLSGKYLANLQVGDEVEFRGPKGAMRYKPGFCKKLGMVAGGTGITPMYQLIRAICEDERDTTEISLIYANRTEADILLRDELEQFARKYPKNFKLWYMLDTAPENWAYGSGFVNQEVLSERLFAPSPDTKVLLCGPPGMVSATKKTLAAIGFQKPGPVSKMTDQIFCF</sequence>
<dbReference type="eggNOG" id="KOG0534">
    <property type="taxonomic scope" value="Eukaryota"/>
</dbReference>
<dbReference type="SMART" id="SM01117">
    <property type="entry name" value="Cyt-b5"/>
    <property type="match status" value="1"/>
</dbReference>
<dbReference type="Pfam" id="PF00970">
    <property type="entry name" value="FAD_binding_6"/>
    <property type="match status" value="1"/>
</dbReference>
<evidence type="ECO:0000256" key="1">
    <source>
        <dbReference type="ARBA" id="ARBA00001974"/>
    </source>
</evidence>
<keyword evidence="5 16" id="KW-0285">Flavoprotein</keyword>
<dbReference type="Proteomes" id="UP000006702">
    <property type="component" value="Unassembled WGS sequence"/>
</dbReference>
<dbReference type="Gene3D" id="2.40.30.10">
    <property type="entry name" value="Translation factors"/>
    <property type="match status" value="1"/>
</dbReference>
<keyword evidence="9 16" id="KW-0274">FAD</keyword>
<feature type="binding site" evidence="16">
    <location>
        <position position="305"/>
    </location>
    <ligand>
        <name>FAD</name>
        <dbReference type="ChEBI" id="CHEBI:57692"/>
    </ligand>
</feature>
<keyword evidence="7" id="KW-0479">Metal-binding</keyword>
<dbReference type="InterPro" id="IPR001834">
    <property type="entry name" value="CBR-like"/>
</dbReference>
<dbReference type="OMA" id="WYMLDSA"/>
<dbReference type="InterPro" id="IPR036400">
    <property type="entry name" value="Cyt_B5-like_heme/steroid_sf"/>
</dbReference>
<feature type="binding site" evidence="16">
    <location>
        <position position="332"/>
    </location>
    <ligand>
        <name>FAD</name>
        <dbReference type="ChEBI" id="CHEBI:57692"/>
    </ligand>
</feature>
<feature type="binding site" evidence="16">
    <location>
        <position position="322"/>
    </location>
    <ligand>
        <name>FAD</name>
        <dbReference type="ChEBI" id="CHEBI:57692"/>
    </ligand>
</feature>
<dbReference type="EMBL" id="DS027697">
    <property type="protein sequence ID" value="EAW17262.1"/>
    <property type="molecule type" value="Genomic_DNA"/>
</dbReference>
<keyword evidence="13" id="KW-0520">NAD</keyword>
<keyword evidence="14" id="KW-0496">Mitochondrion</keyword>
<evidence type="ECO:0000256" key="3">
    <source>
        <dbReference type="ARBA" id="ARBA00006105"/>
    </source>
</evidence>
<dbReference type="KEGG" id="nfi:NFIA_006260"/>
<evidence type="ECO:0000256" key="12">
    <source>
        <dbReference type="ARBA" id="ARBA00023004"/>
    </source>
</evidence>
<feature type="binding site" evidence="16">
    <location>
        <position position="374"/>
    </location>
    <ligand>
        <name>FAD</name>
        <dbReference type="ChEBI" id="CHEBI:57692"/>
    </ligand>
</feature>
<dbReference type="Pfam" id="PF00173">
    <property type="entry name" value="Cyt-b5"/>
    <property type="match status" value="1"/>
</dbReference>
<dbReference type="PANTHER" id="PTHR19370">
    <property type="entry name" value="NADH-CYTOCHROME B5 REDUCTASE"/>
    <property type="match status" value="1"/>
</dbReference>
<dbReference type="PROSITE" id="PS50255">
    <property type="entry name" value="CYTOCHROME_B5_2"/>
    <property type="match status" value="1"/>
</dbReference>
<dbReference type="InterPro" id="IPR001433">
    <property type="entry name" value="OxRdtase_FAD/NAD-bd"/>
</dbReference>
<evidence type="ECO:0000256" key="9">
    <source>
        <dbReference type="ARBA" id="ARBA00022827"/>
    </source>
</evidence>
<name>A1DKM3_NEOFI</name>
<dbReference type="PROSITE" id="PS51384">
    <property type="entry name" value="FAD_FR"/>
    <property type="match status" value="1"/>
</dbReference>
<evidence type="ECO:0000313" key="19">
    <source>
        <dbReference type="EMBL" id="EAW17262.1"/>
    </source>
</evidence>
<evidence type="ECO:0000256" key="14">
    <source>
        <dbReference type="ARBA" id="ARBA00023128"/>
    </source>
</evidence>
<feature type="domain" description="Cytochrome b5 heme-binding" evidence="17">
    <location>
        <begin position="38"/>
        <end position="114"/>
    </location>
</feature>
<dbReference type="eggNOG" id="KOG0537">
    <property type="taxonomic scope" value="Eukaryota"/>
</dbReference>
<dbReference type="InterPro" id="IPR039261">
    <property type="entry name" value="FNR_nucleotide-bd"/>
</dbReference>
<dbReference type="SUPFAM" id="SSF52343">
    <property type="entry name" value="Ferredoxin reductase-like, C-terminal NADP-linked domain"/>
    <property type="match status" value="1"/>
</dbReference>
<evidence type="ECO:0000256" key="13">
    <source>
        <dbReference type="ARBA" id="ARBA00023027"/>
    </source>
</evidence>
<dbReference type="PRINTS" id="PR00371">
    <property type="entry name" value="FPNCR"/>
</dbReference>
<dbReference type="FunFam" id="3.40.50.80:FF:000019">
    <property type="entry name" value="NADH-cytochrome b5 reductase"/>
    <property type="match status" value="1"/>
</dbReference>
<dbReference type="InterPro" id="IPR017927">
    <property type="entry name" value="FAD-bd_FR_type"/>
</dbReference>
<dbReference type="InterPro" id="IPR001709">
    <property type="entry name" value="Flavoprot_Pyr_Nucl_cyt_Rdtase"/>
</dbReference>
<protein>
    <submittedName>
        <fullName evidence="19">NADH-cytochrome B5 reductase</fullName>
    </submittedName>
</protein>
<evidence type="ECO:0000256" key="4">
    <source>
        <dbReference type="ARBA" id="ARBA00022617"/>
    </source>
</evidence>
<dbReference type="Gene3D" id="3.10.120.10">
    <property type="entry name" value="Cytochrome b5-like heme/steroid binding domain"/>
    <property type="match status" value="1"/>
</dbReference>
<evidence type="ECO:0000256" key="5">
    <source>
        <dbReference type="ARBA" id="ARBA00022630"/>
    </source>
</evidence>
<dbReference type="InterPro" id="IPR017938">
    <property type="entry name" value="Riboflavin_synthase-like_b-brl"/>
</dbReference>
<gene>
    <name evidence="19" type="ORF">NFIA_006260</name>
</gene>
<dbReference type="SUPFAM" id="SSF55856">
    <property type="entry name" value="Cytochrome b5-like heme/steroid binding domain"/>
    <property type="match status" value="1"/>
</dbReference>
<dbReference type="InterPro" id="IPR001199">
    <property type="entry name" value="Cyt_B5-like_heme/steroid-bd"/>
</dbReference>
<evidence type="ECO:0000256" key="8">
    <source>
        <dbReference type="ARBA" id="ARBA00022787"/>
    </source>
</evidence>
<dbReference type="RefSeq" id="XP_001259159.1">
    <property type="nucleotide sequence ID" value="XM_001259158.1"/>
</dbReference>
<feature type="binding site" evidence="16">
    <location>
        <position position="324"/>
    </location>
    <ligand>
        <name>FAD</name>
        <dbReference type="ChEBI" id="CHEBI:57692"/>
    </ligand>
</feature>
<dbReference type="CDD" id="cd06183">
    <property type="entry name" value="cyt_b5_reduct_like"/>
    <property type="match status" value="1"/>
</dbReference>
<dbReference type="PRINTS" id="PR00406">
    <property type="entry name" value="CYTB5RDTASE"/>
</dbReference>
<keyword evidence="6" id="KW-0812">Transmembrane</keyword>
<evidence type="ECO:0000256" key="6">
    <source>
        <dbReference type="ARBA" id="ARBA00022692"/>
    </source>
</evidence>
<dbReference type="HOGENOM" id="CLU_003827_0_1_1"/>
<dbReference type="InterPro" id="IPR008333">
    <property type="entry name" value="Cbr1-like_FAD-bd_dom"/>
</dbReference>
<reference evidence="20" key="1">
    <citation type="journal article" date="2008" name="PLoS Genet.">
        <title>Genomic islands in the pathogenic filamentous fungus Aspergillus fumigatus.</title>
        <authorList>
            <person name="Fedorova N.D."/>
            <person name="Khaldi N."/>
            <person name="Joardar V.S."/>
            <person name="Maiti R."/>
            <person name="Amedeo P."/>
            <person name="Anderson M.J."/>
            <person name="Crabtree J."/>
            <person name="Silva J.C."/>
            <person name="Badger J.H."/>
            <person name="Albarraq A."/>
            <person name="Angiuoli S."/>
            <person name="Bussey H."/>
            <person name="Bowyer P."/>
            <person name="Cotty P.J."/>
            <person name="Dyer P.S."/>
            <person name="Egan A."/>
            <person name="Galens K."/>
            <person name="Fraser-Liggett C.M."/>
            <person name="Haas B.J."/>
            <person name="Inman J.M."/>
            <person name="Kent R."/>
            <person name="Lemieux S."/>
            <person name="Malavazi I."/>
            <person name="Orvis J."/>
            <person name="Roemer T."/>
            <person name="Ronning C.M."/>
            <person name="Sundaram J.P."/>
            <person name="Sutton G."/>
            <person name="Turner G."/>
            <person name="Venter J.C."/>
            <person name="White O.R."/>
            <person name="Whitty B.R."/>
            <person name="Youngman P."/>
            <person name="Wolfe K.H."/>
            <person name="Goldman G.H."/>
            <person name="Wortman J.R."/>
            <person name="Jiang B."/>
            <person name="Denning D.W."/>
            <person name="Nierman W.C."/>
        </authorList>
    </citation>
    <scope>NUCLEOTIDE SEQUENCE [LARGE SCALE GENOMIC DNA]</scope>
    <source>
        <strain evidence="20">ATCC 1020 / DSM 3700 / CBS 544.65 / FGSC A1164 / JCM 1740 / NRRL 181 / WB 181</strain>
    </source>
</reference>
<evidence type="ECO:0000313" key="20">
    <source>
        <dbReference type="Proteomes" id="UP000006702"/>
    </source>
</evidence>
<feature type="domain" description="FAD-binding FR-type" evidence="18">
    <location>
        <begin position="253"/>
        <end position="357"/>
    </location>
</feature>
<dbReference type="FunFam" id="3.10.120.10:FF:000002">
    <property type="entry name" value="Cytochrome b5 type B"/>
    <property type="match status" value="1"/>
</dbReference>
<accession>A1DKM3</accession>
<evidence type="ECO:0000259" key="18">
    <source>
        <dbReference type="PROSITE" id="PS51384"/>
    </source>
</evidence>
<keyword evidence="8" id="KW-1000">Mitochondrion outer membrane</keyword>